<evidence type="ECO:0000256" key="5">
    <source>
        <dbReference type="ARBA" id="ARBA00022759"/>
    </source>
</evidence>
<keyword evidence="6" id="KW-0378">Hydrolase</keyword>
<dbReference type="HAMAP" id="MF_00009">
    <property type="entry name" value="Endoribonucl_YbeY"/>
    <property type="match status" value="1"/>
</dbReference>
<evidence type="ECO:0000256" key="6">
    <source>
        <dbReference type="ARBA" id="ARBA00022801"/>
    </source>
</evidence>
<dbReference type="InterPro" id="IPR023214">
    <property type="entry name" value="HAD_sf"/>
</dbReference>
<dbReference type="Gene3D" id="3.40.50.1000">
    <property type="entry name" value="HAD superfamily/HAD-like"/>
    <property type="match status" value="1"/>
</dbReference>
<dbReference type="SUPFAM" id="SSF55486">
    <property type="entry name" value="Metalloproteases ('zincins'), catalytic domain"/>
    <property type="match status" value="1"/>
</dbReference>
<dbReference type="AlphaFoldDB" id="A0AAW1S2B0"/>
<comment type="caution">
    <text evidence="9">The sequence shown here is derived from an EMBL/GenBank/DDBJ whole genome shotgun (WGS) entry which is preliminary data.</text>
</comment>
<comment type="cofactor">
    <cofactor evidence="1">
        <name>Zn(2+)</name>
        <dbReference type="ChEBI" id="CHEBI:29105"/>
    </cofactor>
</comment>
<evidence type="ECO:0000256" key="8">
    <source>
        <dbReference type="SAM" id="MobiDB-lite"/>
    </source>
</evidence>
<keyword evidence="3" id="KW-0540">Nuclease</keyword>
<evidence type="ECO:0000256" key="4">
    <source>
        <dbReference type="ARBA" id="ARBA00022723"/>
    </source>
</evidence>
<dbReference type="Proteomes" id="UP001445335">
    <property type="component" value="Unassembled WGS sequence"/>
</dbReference>
<dbReference type="GO" id="GO:0004519">
    <property type="term" value="F:endonuclease activity"/>
    <property type="evidence" value="ECO:0007669"/>
    <property type="project" value="UniProtKB-KW"/>
</dbReference>
<dbReference type="GO" id="GO:0046872">
    <property type="term" value="F:metal ion binding"/>
    <property type="evidence" value="ECO:0007669"/>
    <property type="project" value="UniProtKB-KW"/>
</dbReference>
<dbReference type="SUPFAM" id="SSF56784">
    <property type="entry name" value="HAD-like"/>
    <property type="match status" value="1"/>
</dbReference>
<reference evidence="9 10" key="1">
    <citation type="journal article" date="2024" name="Nat. Commun.">
        <title>Phylogenomics reveals the evolutionary origins of lichenization in chlorophyte algae.</title>
        <authorList>
            <person name="Puginier C."/>
            <person name="Libourel C."/>
            <person name="Otte J."/>
            <person name="Skaloud P."/>
            <person name="Haon M."/>
            <person name="Grisel S."/>
            <person name="Petersen M."/>
            <person name="Berrin J.G."/>
            <person name="Delaux P.M."/>
            <person name="Dal Grande F."/>
            <person name="Keller J."/>
        </authorList>
    </citation>
    <scope>NUCLEOTIDE SEQUENCE [LARGE SCALE GENOMIC DNA]</scope>
    <source>
        <strain evidence="9 10">SAG 245.80</strain>
    </source>
</reference>
<dbReference type="GO" id="GO:0006364">
    <property type="term" value="P:rRNA processing"/>
    <property type="evidence" value="ECO:0007669"/>
    <property type="project" value="InterPro"/>
</dbReference>
<proteinExistence type="inferred from homology"/>
<keyword evidence="7" id="KW-0862">Zinc</keyword>
<name>A0AAW1S2B0_9CHLO</name>
<dbReference type="Gene3D" id="3.40.390.30">
    <property type="entry name" value="Metalloproteases ('zincins'), catalytic domain"/>
    <property type="match status" value="1"/>
</dbReference>
<sequence length="527" mass="53675">MKDRAATQQVTDKLQEDGVQAVREALSLDATYKDTAAVELSVVLCDDAFIASMNAEWRGIAAPTDVLSFPLEDDTPSFPGGPPRMLGDLFISLDTAQRQASERGHRLLDECRILLVHGLLHLLGYDHEAGAEEAVAMERAERLILTRLGWQGDGLIAAASDSNGARPPASASTDGEPARHSANGAGPAASSSESEGCSGGGAAATLGDPSPRAPQGAALGSSQGQPPPAHPATAGGRRRGRPGRGDLRLIALDMDGTLLDSSSRVLPSSVAALRAALAQGVAVCLATGKARPAAMAAMRTVGLTGDGLVVSPRGPGIFLQGLAVHGADGRELPGAQLPAEVVSAAFEFAAAAGVPLAGFLGDDCVTLRMTPELEELHERYFEPRAREAASLEEVLAGPPLKKLLFMTDPGVVDSLLRPHWTAALAAAGAGAQVMQAVPTMLELVPKGVNKMVGMRALLANLGLPASAVMAVGDGGNDLALLAGVTAAGGIGIAMANAVPSVLEAAAATVASNDDDGVAEAIERFVLS</sequence>
<dbReference type="Gene3D" id="3.30.1240.10">
    <property type="match status" value="1"/>
</dbReference>
<dbReference type="PANTHER" id="PTHR46986">
    <property type="entry name" value="ENDORIBONUCLEASE YBEY, CHLOROPLASTIC"/>
    <property type="match status" value="1"/>
</dbReference>
<keyword evidence="10" id="KW-1185">Reference proteome</keyword>
<evidence type="ECO:0000256" key="2">
    <source>
        <dbReference type="ARBA" id="ARBA00010875"/>
    </source>
</evidence>
<dbReference type="InterPro" id="IPR020549">
    <property type="entry name" value="YbeY_CS"/>
</dbReference>
<dbReference type="InterPro" id="IPR036412">
    <property type="entry name" value="HAD-like_sf"/>
</dbReference>
<evidence type="ECO:0000256" key="7">
    <source>
        <dbReference type="ARBA" id="ARBA00022833"/>
    </source>
</evidence>
<dbReference type="EMBL" id="JALJOU010000014">
    <property type="protein sequence ID" value="KAK9839781.1"/>
    <property type="molecule type" value="Genomic_DNA"/>
</dbReference>
<dbReference type="PANTHER" id="PTHR46986:SF1">
    <property type="entry name" value="ENDORIBONUCLEASE YBEY, CHLOROPLASTIC"/>
    <property type="match status" value="1"/>
</dbReference>
<dbReference type="GO" id="GO:0004222">
    <property type="term" value="F:metalloendopeptidase activity"/>
    <property type="evidence" value="ECO:0007669"/>
    <property type="project" value="InterPro"/>
</dbReference>
<dbReference type="Pfam" id="PF08282">
    <property type="entry name" value="Hydrolase_3"/>
    <property type="match status" value="1"/>
</dbReference>
<protein>
    <submittedName>
        <fullName evidence="9">Uncharacterized protein</fullName>
    </submittedName>
</protein>
<gene>
    <name evidence="9" type="ORF">WJX81_000953</name>
</gene>
<dbReference type="PROSITE" id="PS01306">
    <property type="entry name" value="UPF0054"/>
    <property type="match status" value="1"/>
</dbReference>
<evidence type="ECO:0000256" key="1">
    <source>
        <dbReference type="ARBA" id="ARBA00001947"/>
    </source>
</evidence>
<evidence type="ECO:0000256" key="3">
    <source>
        <dbReference type="ARBA" id="ARBA00022722"/>
    </source>
</evidence>
<feature type="compositionally biased region" description="Low complexity" evidence="8">
    <location>
        <begin position="181"/>
        <end position="196"/>
    </location>
</feature>
<evidence type="ECO:0000313" key="10">
    <source>
        <dbReference type="Proteomes" id="UP001445335"/>
    </source>
</evidence>
<evidence type="ECO:0000313" key="9">
    <source>
        <dbReference type="EMBL" id="KAK9839781.1"/>
    </source>
</evidence>
<comment type="similarity">
    <text evidence="2">Belongs to the endoribonuclease YbeY family.</text>
</comment>
<dbReference type="InterPro" id="IPR023091">
    <property type="entry name" value="MetalPrtase_cat_dom_sf_prd"/>
</dbReference>
<keyword evidence="5" id="KW-0255">Endonuclease</keyword>
<dbReference type="NCBIfam" id="TIGR00043">
    <property type="entry name" value="rRNA maturation RNase YbeY"/>
    <property type="match status" value="1"/>
</dbReference>
<organism evidence="9 10">
    <name type="scientific">Elliptochloris bilobata</name>
    <dbReference type="NCBI Taxonomy" id="381761"/>
    <lineage>
        <taxon>Eukaryota</taxon>
        <taxon>Viridiplantae</taxon>
        <taxon>Chlorophyta</taxon>
        <taxon>core chlorophytes</taxon>
        <taxon>Trebouxiophyceae</taxon>
        <taxon>Trebouxiophyceae incertae sedis</taxon>
        <taxon>Elliptochloris clade</taxon>
        <taxon>Elliptochloris</taxon>
    </lineage>
</organism>
<dbReference type="InterPro" id="IPR002036">
    <property type="entry name" value="YbeY"/>
</dbReference>
<keyword evidence="4" id="KW-0479">Metal-binding</keyword>
<dbReference type="Pfam" id="PF02130">
    <property type="entry name" value="YbeY"/>
    <property type="match status" value="1"/>
</dbReference>
<feature type="region of interest" description="Disordered" evidence="8">
    <location>
        <begin position="159"/>
        <end position="244"/>
    </location>
</feature>
<accession>A0AAW1S2B0</accession>